<proteinExistence type="predicted"/>
<dbReference type="InterPro" id="IPR036366">
    <property type="entry name" value="PGBDSf"/>
</dbReference>
<feature type="domain" description="Peptidoglycan binding-like" evidence="1">
    <location>
        <begin position="253"/>
        <end position="308"/>
    </location>
</feature>
<dbReference type="InterPro" id="IPR036365">
    <property type="entry name" value="PGBD-like_sf"/>
</dbReference>
<evidence type="ECO:0000313" key="2">
    <source>
        <dbReference type="EMBL" id="MFC4260992.1"/>
    </source>
</evidence>
<dbReference type="InterPro" id="IPR023346">
    <property type="entry name" value="Lysozyme-like_dom_sf"/>
</dbReference>
<dbReference type="Proteomes" id="UP001595798">
    <property type="component" value="Unassembled WGS sequence"/>
</dbReference>
<dbReference type="InterPro" id="IPR002477">
    <property type="entry name" value="Peptidoglycan-bd-like"/>
</dbReference>
<evidence type="ECO:0000259" key="1">
    <source>
        <dbReference type="Pfam" id="PF01471"/>
    </source>
</evidence>
<dbReference type="Pfam" id="PF01471">
    <property type="entry name" value="PG_binding_1"/>
    <property type="match status" value="1"/>
</dbReference>
<dbReference type="SUPFAM" id="SSF47090">
    <property type="entry name" value="PGBD-like"/>
    <property type="match status" value="1"/>
</dbReference>
<accession>A0ABV8QMN9</accession>
<dbReference type="EMBL" id="JBHSDI010000062">
    <property type="protein sequence ID" value="MFC4260992.1"/>
    <property type="molecule type" value="Genomic_DNA"/>
</dbReference>
<gene>
    <name evidence="2" type="ORF">ACFOZ5_18380</name>
</gene>
<evidence type="ECO:0000313" key="3">
    <source>
        <dbReference type="Proteomes" id="UP001595798"/>
    </source>
</evidence>
<dbReference type="InterPro" id="IPR000400">
    <property type="entry name" value="Glyco_hydro_46"/>
</dbReference>
<dbReference type="RefSeq" id="WP_379890080.1">
    <property type="nucleotide sequence ID" value="NZ_JBHSDI010000062.1"/>
</dbReference>
<name>A0ABV8QMN9_9GAMM</name>
<comment type="caution">
    <text evidence="2">The sequence shown here is derived from an EMBL/GenBank/DDBJ whole genome shotgun (WGS) entry which is preliminary data.</text>
</comment>
<dbReference type="Gene3D" id="1.10.101.10">
    <property type="entry name" value="PGBD-like superfamily/PGBD"/>
    <property type="match status" value="1"/>
</dbReference>
<reference evidence="3" key="1">
    <citation type="journal article" date="2019" name="Int. J. Syst. Evol. Microbiol.">
        <title>The Global Catalogue of Microorganisms (GCM) 10K type strain sequencing project: providing services to taxonomists for standard genome sequencing and annotation.</title>
        <authorList>
            <consortium name="The Broad Institute Genomics Platform"/>
            <consortium name="The Broad Institute Genome Sequencing Center for Infectious Disease"/>
            <person name="Wu L."/>
            <person name="Ma J."/>
        </authorList>
    </citation>
    <scope>NUCLEOTIDE SEQUENCE [LARGE SCALE GENOMIC DNA]</scope>
    <source>
        <strain evidence="3">CECT 7297</strain>
    </source>
</reference>
<protein>
    <submittedName>
        <fullName evidence="2">Chitosanase</fullName>
    </submittedName>
</protein>
<dbReference type="SUPFAM" id="SSF53955">
    <property type="entry name" value="Lysozyme-like"/>
    <property type="match status" value="1"/>
</dbReference>
<organism evidence="2 3">
    <name type="scientific">Marinobacter lacisalsi</name>
    <dbReference type="NCBI Taxonomy" id="475979"/>
    <lineage>
        <taxon>Bacteria</taxon>
        <taxon>Pseudomonadati</taxon>
        <taxon>Pseudomonadota</taxon>
        <taxon>Gammaproteobacteria</taxon>
        <taxon>Pseudomonadales</taxon>
        <taxon>Marinobacteraceae</taxon>
        <taxon>Marinobacter</taxon>
    </lineage>
</organism>
<sequence>MLTELQKKAAQAIVNIFETSRPLGDYSKVTLIQGDTGHLTYGRSQTTLASGNLYLLIKKYCESAGAEMAEALMPYLGRVEDRDVNLDRDMTFRRLLRDAGEDPVMQQVQDRFFDSVYWQPAIGAARSIGVSRALGVGVVYDSHIHGSWHRMRDRTNERFGQVADIGEERWIAHYIDVRHDWLAGHSNTLLHRTTYRMDAFREFVADDRWALPLPFTCRGVRVDEATLTEAGDPRAGSEADEMRLLRLKTPFLQGDDVRAVQQALADAGVDIRVDGIYGPATESAVSTWQRRKDLVVDGIVGPGTRASLGIGD</sequence>
<dbReference type="Pfam" id="PF01374">
    <property type="entry name" value="Glyco_hydro_46"/>
    <property type="match status" value="1"/>
</dbReference>
<dbReference type="Gene3D" id="1.20.141.10">
    <property type="entry name" value="Chitosanase, subunit A, domain 1"/>
    <property type="match status" value="1"/>
</dbReference>
<keyword evidence="3" id="KW-1185">Reference proteome</keyword>